<dbReference type="Proteomes" id="UP000295611">
    <property type="component" value="Unassembled WGS sequence"/>
</dbReference>
<evidence type="ECO:0000256" key="5">
    <source>
        <dbReference type="ARBA" id="ARBA00093797"/>
    </source>
</evidence>
<dbReference type="InterPro" id="IPR008622">
    <property type="entry name" value="FliT"/>
</dbReference>
<dbReference type="AlphaFoldDB" id="A0A4R7B668"/>
<dbReference type="GO" id="GO:0044781">
    <property type="term" value="P:bacterial-type flagellum organization"/>
    <property type="evidence" value="ECO:0007669"/>
    <property type="project" value="UniProtKB-KW"/>
</dbReference>
<evidence type="ECO:0000313" key="7">
    <source>
        <dbReference type="Proteomes" id="UP000295611"/>
    </source>
</evidence>
<evidence type="ECO:0000256" key="4">
    <source>
        <dbReference type="ARBA" id="ARBA00023186"/>
    </source>
</evidence>
<gene>
    <name evidence="6" type="ORF">DFP86_108169</name>
</gene>
<keyword evidence="4" id="KW-0143">Chaperone</keyword>
<accession>A0A4R7B668</accession>
<comment type="caution">
    <text evidence="6">The sequence shown here is derived from an EMBL/GenBank/DDBJ whole genome shotgun (WGS) entry which is preliminary data.</text>
</comment>
<protein>
    <recommendedName>
        <fullName evidence="5">Flagellar protein FliT</fullName>
    </recommendedName>
</protein>
<evidence type="ECO:0000256" key="1">
    <source>
        <dbReference type="ARBA" id="ARBA00004514"/>
    </source>
</evidence>
<evidence type="ECO:0000313" key="6">
    <source>
        <dbReference type="EMBL" id="TDR78450.1"/>
    </source>
</evidence>
<keyword evidence="3" id="KW-1005">Bacterial flagellum biogenesis</keyword>
<organism evidence="6 7">
    <name type="scientific">Paludibacterium purpuratum</name>
    <dbReference type="NCBI Taxonomy" id="1144873"/>
    <lineage>
        <taxon>Bacteria</taxon>
        <taxon>Pseudomonadati</taxon>
        <taxon>Pseudomonadota</taxon>
        <taxon>Betaproteobacteria</taxon>
        <taxon>Neisseriales</taxon>
        <taxon>Chromobacteriaceae</taxon>
        <taxon>Paludibacterium</taxon>
    </lineage>
</organism>
<keyword evidence="7" id="KW-1185">Reference proteome</keyword>
<proteinExistence type="predicted"/>
<dbReference type="RefSeq" id="WP_133681262.1">
    <property type="nucleotide sequence ID" value="NZ_SNZP01000008.1"/>
</dbReference>
<evidence type="ECO:0000256" key="2">
    <source>
        <dbReference type="ARBA" id="ARBA00022490"/>
    </source>
</evidence>
<dbReference type="Pfam" id="PF05400">
    <property type="entry name" value="FliT"/>
    <property type="match status" value="1"/>
</dbReference>
<dbReference type="Gene3D" id="1.20.58.380">
    <property type="entry name" value="Flagellar protein flit"/>
    <property type="match status" value="1"/>
</dbReference>
<comment type="subcellular location">
    <subcellularLocation>
        <location evidence="1">Cytoplasm</location>
        <location evidence="1">Cytosol</location>
    </subcellularLocation>
</comment>
<name>A0A4R7B668_9NEIS</name>
<dbReference type="EMBL" id="SNZP01000008">
    <property type="protein sequence ID" value="TDR78450.1"/>
    <property type="molecule type" value="Genomic_DNA"/>
</dbReference>
<sequence>MEMNPLRETAQQFVTYTDAMLVAAQQGRWEDFLLVFEAREAQMVVLIEQAGEALLRHFPDLEGDFRQALEKNHRIETLMAARRDELGEELSSVQQQRRLRMTYR</sequence>
<evidence type="ECO:0000256" key="3">
    <source>
        <dbReference type="ARBA" id="ARBA00022795"/>
    </source>
</evidence>
<reference evidence="6 7" key="1">
    <citation type="submission" date="2019-03" db="EMBL/GenBank/DDBJ databases">
        <title>Genomic Encyclopedia of Type Strains, Phase III (KMG-III): the genomes of soil and plant-associated and newly described type strains.</title>
        <authorList>
            <person name="Whitman W."/>
        </authorList>
    </citation>
    <scope>NUCLEOTIDE SEQUENCE [LARGE SCALE GENOMIC DNA]</scope>
    <source>
        <strain evidence="6 7">CECT 8976</strain>
    </source>
</reference>
<keyword evidence="2" id="KW-0963">Cytoplasm</keyword>